<dbReference type="NCBIfam" id="TIGR03696">
    <property type="entry name" value="Rhs_assc_core"/>
    <property type="match status" value="1"/>
</dbReference>
<dbReference type="Pfam" id="PF20041">
    <property type="entry name" value="DUF6443"/>
    <property type="match status" value="1"/>
</dbReference>
<protein>
    <submittedName>
        <fullName evidence="3">DUF6443 domain-containing protein</fullName>
    </submittedName>
</protein>
<dbReference type="Proteomes" id="UP001596043">
    <property type="component" value="Unassembled WGS sequence"/>
</dbReference>
<evidence type="ECO:0000256" key="1">
    <source>
        <dbReference type="SAM" id="SignalP"/>
    </source>
</evidence>
<keyword evidence="1" id="KW-0732">Signal</keyword>
<dbReference type="SUPFAM" id="SSF49899">
    <property type="entry name" value="Concanavalin A-like lectins/glucanases"/>
    <property type="match status" value="1"/>
</dbReference>
<accession>A0ABV9HVQ1</accession>
<dbReference type="PANTHER" id="PTHR32305:SF15">
    <property type="entry name" value="PROTEIN RHSA-RELATED"/>
    <property type="match status" value="1"/>
</dbReference>
<reference evidence="4" key="1">
    <citation type="journal article" date="2019" name="Int. J. Syst. Evol. Microbiol.">
        <title>The Global Catalogue of Microorganisms (GCM) 10K type strain sequencing project: providing services to taxonomists for standard genome sequencing and annotation.</title>
        <authorList>
            <consortium name="The Broad Institute Genomics Platform"/>
            <consortium name="The Broad Institute Genome Sequencing Center for Infectious Disease"/>
            <person name="Wu L."/>
            <person name="Ma J."/>
        </authorList>
    </citation>
    <scope>NUCLEOTIDE SEQUENCE [LARGE SCALE GENOMIC DNA]</scope>
    <source>
        <strain evidence="4">YJ-61-S</strain>
    </source>
</reference>
<dbReference type="RefSeq" id="WP_379978283.1">
    <property type="nucleotide sequence ID" value="NZ_JBHSFV010000004.1"/>
</dbReference>
<dbReference type="PANTHER" id="PTHR32305">
    <property type="match status" value="1"/>
</dbReference>
<dbReference type="EMBL" id="JBHSFV010000004">
    <property type="protein sequence ID" value="MFC4634059.1"/>
    <property type="molecule type" value="Genomic_DNA"/>
</dbReference>
<feature type="signal peptide" evidence="1">
    <location>
        <begin position="1"/>
        <end position="18"/>
    </location>
</feature>
<evidence type="ECO:0000259" key="2">
    <source>
        <dbReference type="Pfam" id="PF20041"/>
    </source>
</evidence>
<comment type="caution">
    <text evidence="3">The sequence shown here is derived from an EMBL/GenBank/DDBJ whole genome shotgun (WGS) entry which is preliminary data.</text>
</comment>
<feature type="chain" id="PRO_5045102345" evidence="1">
    <location>
        <begin position="19"/>
        <end position="1394"/>
    </location>
</feature>
<feature type="domain" description="DUF6443" evidence="2">
    <location>
        <begin position="28"/>
        <end position="165"/>
    </location>
</feature>
<organism evidence="3 4">
    <name type="scientific">Dokdonia ponticola</name>
    <dbReference type="NCBI Taxonomy" id="2041041"/>
    <lineage>
        <taxon>Bacteria</taxon>
        <taxon>Pseudomonadati</taxon>
        <taxon>Bacteroidota</taxon>
        <taxon>Flavobacteriia</taxon>
        <taxon>Flavobacteriales</taxon>
        <taxon>Flavobacteriaceae</taxon>
        <taxon>Dokdonia</taxon>
    </lineage>
</organism>
<keyword evidence="4" id="KW-1185">Reference proteome</keyword>
<dbReference type="InterPro" id="IPR050708">
    <property type="entry name" value="T6SS_VgrG/RHS"/>
</dbReference>
<gene>
    <name evidence="3" type="ORF">ACFO3O_09080</name>
</gene>
<evidence type="ECO:0000313" key="3">
    <source>
        <dbReference type="EMBL" id="MFC4634059.1"/>
    </source>
</evidence>
<name>A0ABV9HVQ1_9FLAO</name>
<dbReference type="InterPro" id="IPR045619">
    <property type="entry name" value="DUF6443"/>
</dbReference>
<sequence length="1394" mass="154835">MKKIIIFVLLMFPVFVIGQTTTENYVKTTVYQVATQTGVVDEQQKIESITYYDGLGRAEQSVSVKAGGNKQNIVQMVTYDSLGRISKQYLPYATATEITNPLDFTNQGILKSSIETFYNTTKYENTLNPYSETLFENSPLSRPLRQGAPGNSWKIQKDTIADHTVHFVYDTNTVSTQGEEGDDVLHFEVIFNGTDVTQPSLQLIGVHSENRLSKTIIQDENFEQRMEAVGPPPGPFDPPQEYVMVESGDHAIEEFTNKKGQVVLKRTYDQEIPHDTYYIYDDFGNLTFVLSPEASNQIIDSNNLLVSNYQEILDKLGYQYKYDYRNRLIEKKVPAKGWEYIFYDVLDRPVLTQDARLRENNQYLFTKYDALNRVVYTGMYQATGGGSSTSIQTTINNQSSFNETRTAATSIGNDTIYYSNGVFPTSTITVHTVNYYDSYADHTGITLPTIVFGKSLTSNTKGLPTVAKVRVLGTDDWITTVTGYDEKARPIYGVSVNTYLDTEDTSESRLDFTGKVVESKTTHQKTGHQTMVTKDYYTYDHQDRLLTQAQQINTEPLQLIASNTYDELGQLESKRVGGKLFDNAYKDIVDVSVSNDGTLITKISPKDLYNAGLSTTKKIDGDGILSFTNVVANKRYMVGFNDSSNSASSDEIDYGFLFAWNNPGRYRVRIREGGVTTYITGYINFGAEDHFAIQRQGNVLSFIQNGTVVATHTMTQSFPSLVGDISMRDQGATIRNFGVYAPTAATSLQKVDYAYNVRGWLTDINPVGFGGSVDLFTFKLYYDTTEGFDTTQGMTPTPLYNGNIAQTVWSTANTDSQERSYAYTYDALNRITMASSGKGIDFNTKDAFSLYGVSYDQNGNIMTLKRDHQAGATTISLMDDLTYTYVGNQLQNVDDLSSNPQGFKEGVGFGDDYTYDVNGNLTADQNKKITSIVYNHLNLPTTIIINEVGGQNGTITYIYDATGIKLAKVLVDNSQGITKTTSYAGGYIYEDNGTVESLQLFSHPEGYVEPSTTLGGAAFQYAFNYTDHLGNVRLTYADSNDDGTIQPSSEIISEKHYYPFGLEHSGYNDVVTSNKNDVAERFMFGGKEYGQELGLDWYDISARNYDPALGRWMNIDPLAEAMRRHSPYNYAFDNPIYFTDPDGMSPQGCCEGLVQWFKDAAAGLSRVLNGGVSPDVPVGSPRDYSSRTSSRPTKNITGNYFGDMVVNLMGYQDFKQARNGDPTAQFRVITSVMLAALPESRAGTKSSSSSLKLFRSGTKSGNLLNYTVKGGSKDITTGSAVLSEKGILQLDFNVPSNLKRQGIGTEMFDDAIKTFGDDITGVEGLWTYDSNGNMSDNLKSFIDNVDWMGGSMTPEQAAFNTITGKWAKENGFTNVNILSNEIDEVNVIFTKPNE</sequence>
<evidence type="ECO:0000313" key="4">
    <source>
        <dbReference type="Proteomes" id="UP001596043"/>
    </source>
</evidence>
<dbReference type="InterPro" id="IPR022385">
    <property type="entry name" value="Rhs_assc_core"/>
</dbReference>
<dbReference type="InterPro" id="IPR013320">
    <property type="entry name" value="ConA-like_dom_sf"/>
</dbReference>
<dbReference type="Gene3D" id="2.180.10.10">
    <property type="entry name" value="RHS repeat-associated core"/>
    <property type="match status" value="2"/>
</dbReference>
<proteinExistence type="predicted"/>